<dbReference type="GO" id="GO:0016787">
    <property type="term" value="F:hydrolase activity"/>
    <property type="evidence" value="ECO:0007669"/>
    <property type="project" value="UniProtKB-KW"/>
</dbReference>
<dbReference type="Gene3D" id="2.40.50.90">
    <property type="match status" value="1"/>
</dbReference>
<keyword evidence="7" id="KW-1185">Reference proteome</keyword>
<protein>
    <recommendedName>
        <fullName evidence="5">TNase-like domain-containing protein</fullName>
    </recommendedName>
</protein>
<accession>A0A1Z5JXN3</accession>
<dbReference type="PANTHER" id="PTHR12302:SF3">
    <property type="entry name" value="SERINE_THREONINE-PROTEIN KINASE 31"/>
    <property type="match status" value="1"/>
</dbReference>
<sequence length="245" mass="27243">MGACSSILKQIIVVAANEVAQQQEESKPTSQQPAKPSLHHDEFKPSSQKVSSGDAVYSSLPANAEKVDVRNVYDGDTLTLKNEDRVRFVGIDTPEIKENEPFAAEAKEYTRSRCNKGDLYLVQSRGRDKFDRILAYAYVRQDDGSFLCLNEGLVASGLAVAYSPSVSERPDNWDKLLSLQSRAREKGLGRWSQFEDRDVVKTANGSAYHLRSCEHLSSVRNLTEMKESEAIEKGLHPCRSCLTLG</sequence>
<dbReference type="GO" id="GO:0005737">
    <property type="term" value="C:cytoplasm"/>
    <property type="evidence" value="ECO:0007669"/>
    <property type="project" value="TreeGrafter"/>
</dbReference>
<feature type="compositionally biased region" description="Polar residues" evidence="4">
    <location>
        <begin position="20"/>
        <end position="34"/>
    </location>
</feature>
<feature type="region of interest" description="Disordered" evidence="4">
    <location>
        <begin position="20"/>
        <end position="55"/>
    </location>
</feature>
<evidence type="ECO:0000313" key="7">
    <source>
        <dbReference type="Proteomes" id="UP000198406"/>
    </source>
</evidence>
<dbReference type="Proteomes" id="UP000198406">
    <property type="component" value="Unassembled WGS sequence"/>
</dbReference>
<dbReference type="Pfam" id="PF00565">
    <property type="entry name" value="SNase"/>
    <property type="match status" value="1"/>
</dbReference>
<evidence type="ECO:0000313" key="6">
    <source>
        <dbReference type="EMBL" id="GAX18669.1"/>
    </source>
</evidence>
<dbReference type="InterPro" id="IPR035437">
    <property type="entry name" value="SNase_OB-fold_sf"/>
</dbReference>
<reference evidence="6 7" key="1">
    <citation type="journal article" date="2015" name="Plant Cell">
        <title>Oil accumulation by the oleaginous diatom Fistulifera solaris as revealed by the genome and transcriptome.</title>
        <authorList>
            <person name="Tanaka T."/>
            <person name="Maeda Y."/>
            <person name="Veluchamy A."/>
            <person name="Tanaka M."/>
            <person name="Abida H."/>
            <person name="Marechal E."/>
            <person name="Bowler C."/>
            <person name="Muto M."/>
            <person name="Sunaga Y."/>
            <person name="Tanaka M."/>
            <person name="Yoshino T."/>
            <person name="Taniguchi T."/>
            <person name="Fukuda Y."/>
            <person name="Nemoto M."/>
            <person name="Matsumoto M."/>
            <person name="Wong P.S."/>
            <person name="Aburatani S."/>
            <person name="Fujibuchi W."/>
        </authorList>
    </citation>
    <scope>NUCLEOTIDE SEQUENCE [LARGE SCALE GENOMIC DNA]</scope>
    <source>
        <strain evidence="6 7">JPCC DA0580</strain>
    </source>
</reference>
<evidence type="ECO:0000256" key="1">
    <source>
        <dbReference type="ARBA" id="ARBA00022722"/>
    </source>
</evidence>
<organism evidence="6 7">
    <name type="scientific">Fistulifera solaris</name>
    <name type="common">Oleaginous diatom</name>
    <dbReference type="NCBI Taxonomy" id="1519565"/>
    <lineage>
        <taxon>Eukaryota</taxon>
        <taxon>Sar</taxon>
        <taxon>Stramenopiles</taxon>
        <taxon>Ochrophyta</taxon>
        <taxon>Bacillariophyta</taxon>
        <taxon>Bacillariophyceae</taxon>
        <taxon>Bacillariophycidae</taxon>
        <taxon>Naviculales</taxon>
        <taxon>Naviculaceae</taxon>
        <taxon>Fistulifera</taxon>
    </lineage>
</organism>
<keyword evidence="3" id="KW-0378">Hydrolase</keyword>
<dbReference type="EMBL" id="BDSP01000131">
    <property type="protein sequence ID" value="GAX18669.1"/>
    <property type="molecule type" value="Genomic_DNA"/>
</dbReference>
<name>A0A1Z5JXN3_FISSO</name>
<dbReference type="SUPFAM" id="SSF50199">
    <property type="entry name" value="Staphylococcal nuclease"/>
    <property type="match status" value="1"/>
</dbReference>
<keyword evidence="1" id="KW-0540">Nuclease</keyword>
<dbReference type="SMART" id="SM00318">
    <property type="entry name" value="SNc"/>
    <property type="match status" value="1"/>
</dbReference>
<gene>
    <name evidence="6" type="ORF">FisN_10Hh118</name>
</gene>
<evidence type="ECO:0000256" key="3">
    <source>
        <dbReference type="ARBA" id="ARBA00022801"/>
    </source>
</evidence>
<feature type="domain" description="TNase-like" evidence="5">
    <location>
        <begin position="63"/>
        <end position="193"/>
    </location>
</feature>
<comment type="caution">
    <text evidence="6">The sequence shown here is derived from an EMBL/GenBank/DDBJ whole genome shotgun (WGS) entry which is preliminary data.</text>
</comment>
<evidence type="ECO:0000256" key="2">
    <source>
        <dbReference type="ARBA" id="ARBA00022759"/>
    </source>
</evidence>
<proteinExistence type="predicted"/>
<dbReference type="InterPro" id="IPR016071">
    <property type="entry name" value="Staphylococal_nuclease_OB-fold"/>
</dbReference>
<dbReference type="InParanoid" id="A0A1Z5JXN3"/>
<dbReference type="GO" id="GO:0004519">
    <property type="term" value="F:endonuclease activity"/>
    <property type="evidence" value="ECO:0007669"/>
    <property type="project" value="UniProtKB-KW"/>
</dbReference>
<dbReference type="PROSITE" id="PS50830">
    <property type="entry name" value="TNASE_3"/>
    <property type="match status" value="1"/>
</dbReference>
<evidence type="ECO:0000259" key="5">
    <source>
        <dbReference type="PROSITE" id="PS50830"/>
    </source>
</evidence>
<evidence type="ECO:0000256" key="4">
    <source>
        <dbReference type="SAM" id="MobiDB-lite"/>
    </source>
</evidence>
<keyword evidence="2" id="KW-0255">Endonuclease</keyword>
<dbReference type="OrthoDB" id="430293at2759"/>
<dbReference type="AlphaFoldDB" id="A0A1Z5JXN3"/>
<dbReference type="PANTHER" id="PTHR12302">
    <property type="entry name" value="EBNA2 BINDING PROTEIN P100"/>
    <property type="match status" value="1"/>
</dbReference>